<dbReference type="eggNOG" id="ENOG502Z84H">
    <property type="taxonomic scope" value="Bacteria"/>
</dbReference>
<keyword evidence="3" id="KW-1185">Reference proteome</keyword>
<evidence type="ECO:0000313" key="2">
    <source>
        <dbReference type="EMBL" id="AGY57158.1"/>
    </source>
</evidence>
<dbReference type="Proteomes" id="UP000017396">
    <property type="component" value="Chromosome"/>
</dbReference>
<reference evidence="2 3" key="1">
    <citation type="journal article" date="2013" name="PLoS ONE">
        <title>Cultivation and Complete Genome Sequencing of Gloeobacter kilaueensis sp. nov., from a Lava Cave in Kilauea Caldera, Hawai'i.</title>
        <authorList>
            <person name="Saw J.H."/>
            <person name="Schatz M."/>
            <person name="Brown M.V."/>
            <person name="Kunkel D.D."/>
            <person name="Foster J.S."/>
            <person name="Shick H."/>
            <person name="Christensen S."/>
            <person name="Hou S."/>
            <person name="Wan X."/>
            <person name="Donachie S.P."/>
        </authorList>
    </citation>
    <scope>NUCLEOTIDE SEQUENCE [LARGE SCALE GENOMIC DNA]</scope>
    <source>
        <strain evidence="3">JS</strain>
    </source>
</reference>
<gene>
    <name evidence="2" type="ORF">GKIL_0912</name>
</gene>
<proteinExistence type="predicted"/>
<dbReference type="STRING" id="1183438.GKIL_0912"/>
<organism evidence="2 3">
    <name type="scientific">Gloeobacter kilaueensis (strain ATCC BAA-2537 / CCAP 1431/1 / ULC 316 / JS1)</name>
    <dbReference type="NCBI Taxonomy" id="1183438"/>
    <lineage>
        <taxon>Bacteria</taxon>
        <taxon>Bacillati</taxon>
        <taxon>Cyanobacteriota</taxon>
        <taxon>Cyanophyceae</taxon>
        <taxon>Gloeobacterales</taxon>
        <taxon>Gloeobacteraceae</taxon>
        <taxon>Gloeobacter</taxon>
    </lineage>
</organism>
<dbReference type="OrthoDB" id="6021410at2"/>
<sequence length="555" mass="60061">MGAFNPLSLIAPALSIGLSLLAPPTRLPDAAGPRVGDLSFQRSDYGVQIPDIWGMFRLPGNYIWAKDIEEEAQTSTVTTGKGGGPRTVQNVTNYSYFGTAASLLCRGPAEFRRIWLNSKLVFDRSQSGNQQAMNDTDNFEYNYLTLHTGTSLQGPDGTISAAVGYYTPAYRYRAYLVYRRLPLADYGNRPPSISAEMVVGGQVVNVNYGGDGSGSSGNITVQSNLYVNNDTTTLSLGYSSISSFTSLTTPDGYTVYTNGTDYTVNTSTGTLTIPSGSAIRTVFGTNPNITVALRATFVATLSASVFRRVDPKPFPLNAIVADLCGRAGLPNTSIDPSDLESISVRGFVHNNVEPARNSLETLSKGYPFDVVESSGALKFVRLWYSGKPITTLTADALGAHDYGTGHTPLWTQTRTPQSELPAEVRVRYSDWDRDFAEGSAYDRRLTQPSTQKVSIDLTSLALTGDEATNIARRSMYLAWAAAVRYDFALAMDWIILDPGDLIEFERPVDDSGGTTPVVLYVDSADVGANFQINLRAIGFDPVVCQRYDANAAGAY</sequence>
<dbReference type="InterPro" id="IPR032876">
    <property type="entry name" value="J_dom"/>
</dbReference>
<evidence type="ECO:0000313" key="3">
    <source>
        <dbReference type="Proteomes" id="UP000017396"/>
    </source>
</evidence>
<dbReference type="KEGG" id="glj:GKIL_0912"/>
<protein>
    <recommendedName>
        <fullName evidence="1">Tip attachment protein J domain-containing protein</fullName>
    </recommendedName>
</protein>
<dbReference type="RefSeq" id="WP_023172218.1">
    <property type="nucleotide sequence ID" value="NC_022600.1"/>
</dbReference>
<name>U5QE56_GLOK1</name>
<evidence type="ECO:0000259" key="1">
    <source>
        <dbReference type="Pfam" id="PF13550"/>
    </source>
</evidence>
<accession>U5QE56</accession>
<dbReference type="AlphaFoldDB" id="U5QE56"/>
<dbReference type="Pfam" id="PF13550">
    <property type="entry name" value="Phage-tail_3"/>
    <property type="match status" value="1"/>
</dbReference>
<feature type="domain" description="Tip attachment protein J" evidence="1">
    <location>
        <begin position="352"/>
        <end position="509"/>
    </location>
</feature>
<dbReference type="EMBL" id="CP003587">
    <property type="protein sequence ID" value="AGY57158.1"/>
    <property type="molecule type" value="Genomic_DNA"/>
</dbReference>
<dbReference type="HOGENOM" id="CLU_490720_0_0_3"/>